<proteinExistence type="predicted"/>
<feature type="region of interest" description="Disordered" evidence="2">
    <location>
        <begin position="184"/>
        <end position="223"/>
    </location>
</feature>
<feature type="domain" description="Organic solvent tolerance-like N-terminal" evidence="3">
    <location>
        <begin position="50"/>
        <end position="178"/>
    </location>
</feature>
<dbReference type="GO" id="GO:0030288">
    <property type="term" value="C:outer membrane-bounded periplasmic space"/>
    <property type="evidence" value="ECO:0007669"/>
    <property type="project" value="TreeGrafter"/>
</dbReference>
<dbReference type="Gene3D" id="2.60.450.10">
    <property type="entry name" value="Lipopolysaccharide (LPS) transport protein A like domain"/>
    <property type="match status" value="1"/>
</dbReference>
<dbReference type="GO" id="GO:0017089">
    <property type="term" value="F:glycolipid transfer activity"/>
    <property type="evidence" value="ECO:0007669"/>
    <property type="project" value="TreeGrafter"/>
</dbReference>
<dbReference type="InterPro" id="IPR052037">
    <property type="entry name" value="LPS_export_LptA"/>
</dbReference>
<dbReference type="GO" id="GO:0009279">
    <property type="term" value="C:cell outer membrane"/>
    <property type="evidence" value="ECO:0007669"/>
    <property type="project" value="TreeGrafter"/>
</dbReference>
<accession>A0A7C3V9N0</accession>
<evidence type="ECO:0000259" key="3">
    <source>
        <dbReference type="Pfam" id="PF03968"/>
    </source>
</evidence>
<reference evidence="4" key="1">
    <citation type="journal article" date="2020" name="mSystems">
        <title>Genome- and Community-Level Interaction Insights into Carbon Utilization and Element Cycling Functions of Hydrothermarchaeota in Hydrothermal Sediment.</title>
        <authorList>
            <person name="Zhou Z."/>
            <person name="Liu Y."/>
            <person name="Xu W."/>
            <person name="Pan J."/>
            <person name="Luo Z.H."/>
            <person name="Li M."/>
        </authorList>
    </citation>
    <scope>NUCLEOTIDE SEQUENCE [LARGE SCALE GENOMIC DNA]</scope>
    <source>
        <strain evidence="4">SpSt-897</strain>
    </source>
</reference>
<evidence type="ECO:0000256" key="1">
    <source>
        <dbReference type="ARBA" id="ARBA00022729"/>
    </source>
</evidence>
<dbReference type="Pfam" id="PF03968">
    <property type="entry name" value="LptD_N"/>
    <property type="match status" value="1"/>
</dbReference>
<dbReference type="EMBL" id="DTMF01000342">
    <property type="protein sequence ID" value="HGF35539.1"/>
    <property type="molecule type" value="Genomic_DNA"/>
</dbReference>
<dbReference type="AlphaFoldDB" id="A0A7C3V9N0"/>
<evidence type="ECO:0000313" key="4">
    <source>
        <dbReference type="EMBL" id="HGF35539.1"/>
    </source>
</evidence>
<organism evidence="4">
    <name type="scientific">Desulfobacca acetoxidans</name>
    <dbReference type="NCBI Taxonomy" id="60893"/>
    <lineage>
        <taxon>Bacteria</taxon>
        <taxon>Pseudomonadati</taxon>
        <taxon>Thermodesulfobacteriota</taxon>
        <taxon>Desulfobaccia</taxon>
        <taxon>Desulfobaccales</taxon>
        <taxon>Desulfobaccaceae</taxon>
        <taxon>Desulfobacca</taxon>
    </lineage>
</organism>
<evidence type="ECO:0000256" key="2">
    <source>
        <dbReference type="SAM" id="MobiDB-lite"/>
    </source>
</evidence>
<keyword evidence="1" id="KW-0732">Signal</keyword>
<dbReference type="InterPro" id="IPR005653">
    <property type="entry name" value="OstA-like_N"/>
</dbReference>
<protein>
    <recommendedName>
        <fullName evidence="3">Organic solvent tolerance-like N-terminal domain-containing protein</fullName>
    </recommendedName>
</protein>
<dbReference type="PANTHER" id="PTHR36504">
    <property type="entry name" value="LIPOPOLYSACCHARIDE EXPORT SYSTEM PROTEIN LPTA"/>
    <property type="match status" value="1"/>
</dbReference>
<dbReference type="PANTHER" id="PTHR36504:SF1">
    <property type="entry name" value="LIPOPOLYSACCHARIDE EXPORT SYSTEM PROTEIN LPTA"/>
    <property type="match status" value="1"/>
</dbReference>
<name>A0A7C3V9N0_9BACT</name>
<dbReference type="GO" id="GO:0015920">
    <property type="term" value="P:lipopolysaccharide transport"/>
    <property type="evidence" value="ECO:0007669"/>
    <property type="project" value="TreeGrafter"/>
</dbReference>
<gene>
    <name evidence="4" type="ORF">ENW96_14355</name>
</gene>
<comment type="caution">
    <text evidence="4">The sequence shown here is derived from an EMBL/GenBank/DDBJ whole genome shotgun (WGS) entry which is preliminary data.</text>
</comment>
<sequence length="223" mass="23956">MGKAKILWRSAVLVLWVWGAFLCGGSPGWSQTPAPATATAGVPKQEFPLHISAAQLEADQNQRLLVFKGQVKADYGDAILYTDQLLVFFKPAAKGRPPARPAAPSQAGSPLGDLGGDEIDRIEALGNVRFVQGDRVATGTNAVYYKDKDEIVLTGQPQVWRGENHLKGSKITFNLASQKVEVESSPEQRVEAHLYPSGQEGKIPSSLFSPGGRKAAPKTGRSH</sequence>